<dbReference type="AlphaFoldDB" id="A0A663A632"/>
<organism evidence="2 3">
    <name type="scientific">Halobacterium salinarum (strain ATCC 33171 / DSM 3754 / JCM 8978 / NBRC 102687 / NCIMB 764 / 91-R6)</name>
    <dbReference type="NCBI Taxonomy" id="2597657"/>
    <lineage>
        <taxon>Archaea</taxon>
        <taxon>Methanobacteriati</taxon>
        <taxon>Methanobacteriota</taxon>
        <taxon>Stenosarchaea group</taxon>
        <taxon>Halobacteria</taxon>
        <taxon>Halobacteriales</taxon>
        <taxon>Halobacteriaceae</taxon>
        <taxon>Halobacterium</taxon>
    </lineage>
</organism>
<reference evidence="2 3" key="1">
    <citation type="submission" date="2019-07" db="EMBL/GenBank/DDBJ databases">
        <title>Genomic Encyclopedia of Archaeal and Bacterial Type Strains, Phase II (KMG-II): from individual species to whole genera.</title>
        <authorList>
            <person name="Goeker M."/>
        </authorList>
    </citation>
    <scope>NUCLEOTIDE SEQUENCE [LARGE SCALE GENOMIC DNA]</scope>
    <source>
        <strain evidence="2 3">DSM 3754</strain>
    </source>
</reference>
<protein>
    <submittedName>
        <fullName evidence="2">Uncharacterized protein</fullName>
    </submittedName>
</protein>
<name>A0A663A632_HALS9</name>
<keyword evidence="1" id="KW-0175">Coiled coil</keyword>
<feature type="coiled-coil region" evidence="1">
    <location>
        <begin position="24"/>
        <end position="69"/>
    </location>
</feature>
<accession>A0A663A632</accession>
<dbReference type="GeneID" id="39854772"/>
<proteinExistence type="predicted"/>
<sequence>MTRLQMVKYEAAQIPIPDPKQLSKEEKQRILDALQDLMDREEELVEEGVVEPEEQLEKKEDELDALDRAVLSTIGMEDRLDELKKSVEALVDLRREGAGEQTEVLVNRTEEEQVIELEGVSEARESTRLTDFSS</sequence>
<gene>
    <name evidence="2" type="ORF">APQ99_02179</name>
</gene>
<comment type="caution">
    <text evidence="2">The sequence shown here is derived from an EMBL/GenBank/DDBJ whole genome shotgun (WGS) entry which is preliminary data.</text>
</comment>
<dbReference type="EMBL" id="VRYN01000009">
    <property type="protein sequence ID" value="TYO74937.1"/>
    <property type="molecule type" value="Genomic_DNA"/>
</dbReference>
<dbReference type="Proteomes" id="UP000323075">
    <property type="component" value="Unassembled WGS sequence"/>
</dbReference>
<evidence type="ECO:0000313" key="2">
    <source>
        <dbReference type="EMBL" id="TYO74937.1"/>
    </source>
</evidence>
<evidence type="ECO:0000313" key="3">
    <source>
        <dbReference type="Proteomes" id="UP000323075"/>
    </source>
</evidence>
<evidence type="ECO:0000256" key="1">
    <source>
        <dbReference type="SAM" id="Coils"/>
    </source>
</evidence>
<dbReference type="RefSeq" id="WP_136361200.1">
    <property type="nucleotide sequence ID" value="NZ_VRYN01000009.1"/>
</dbReference>